<accession>A0A086T240</accession>
<evidence type="ECO:0000313" key="3">
    <source>
        <dbReference type="Proteomes" id="UP000029964"/>
    </source>
</evidence>
<sequence>MATRNTHRWDQKTHEDILLEIFVTLTIPPAELQKVVAGLHAKGYTFSENALRHPPFVIMVRGWDATSHEALLMCLIDEVKPNKALLTEVTKRMNDAGWSYSYDAINQHIQKLRKNRDTTAISNAAAGNSAAATGTPKKAAAPKKVAATPRKKATPKKSKAKVDASDVEDDEDFEKLVKKEQQLMEDSAGDEAQPAKRLKRETT</sequence>
<protein>
    <submittedName>
        <fullName evidence="2">Uncharacterized protein</fullName>
    </submittedName>
</protein>
<gene>
    <name evidence="2" type="ORF">ACRE_058310</name>
</gene>
<reference evidence="3" key="1">
    <citation type="journal article" date="2014" name="Genome Announc.">
        <title>Genome sequence and annotation of Acremonium chrysogenum, producer of the beta-lactam antibiotic cephalosporin C.</title>
        <authorList>
            <person name="Terfehr D."/>
            <person name="Dahlmann T.A."/>
            <person name="Specht T."/>
            <person name="Zadra I."/>
            <person name="Kuernsteiner H."/>
            <person name="Kueck U."/>
        </authorList>
    </citation>
    <scope>NUCLEOTIDE SEQUENCE [LARGE SCALE GENOMIC DNA]</scope>
    <source>
        <strain evidence="3">ATCC 11550 / CBS 779.69 / DSM 880 / IAM 14645 / JCM 23072 / IMI 49137</strain>
    </source>
</reference>
<dbReference type="HOGENOM" id="CLU_124007_0_0_1"/>
<feature type="compositionally biased region" description="Low complexity" evidence="1">
    <location>
        <begin position="126"/>
        <end position="148"/>
    </location>
</feature>
<evidence type="ECO:0000256" key="1">
    <source>
        <dbReference type="SAM" id="MobiDB-lite"/>
    </source>
</evidence>
<dbReference type="EMBL" id="JPKY01000070">
    <property type="protein sequence ID" value="KFH43422.1"/>
    <property type="molecule type" value="Genomic_DNA"/>
</dbReference>
<feature type="compositionally biased region" description="Basic residues" evidence="1">
    <location>
        <begin position="149"/>
        <end position="159"/>
    </location>
</feature>
<comment type="caution">
    <text evidence="2">The sequence shown here is derived from an EMBL/GenBank/DDBJ whole genome shotgun (WGS) entry which is preliminary data.</text>
</comment>
<feature type="region of interest" description="Disordered" evidence="1">
    <location>
        <begin position="126"/>
        <end position="203"/>
    </location>
</feature>
<dbReference type="STRING" id="857340.A0A086T240"/>
<dbReference type="OrthoDB" id="4777826at2759"/>
<dbReference type="Proteomes" id="UP000029964">
    <property type="component" value="Unassembled WGS sequence"/>
</dbReference>
<keyword evidence="3" id="KW-1185">Reference proteome</keyword>
<evidence type="ECO:0000313" key="2">
    <source>
        <dbReference type="EMBL" id="KFH43422.1"/>
    </source>
</evidence>
<proteinExistence type="predicted"/>
<dbReference type="AlphaFoldDB" id="A0A086T240"/>
<name>A0A086T240_HAPC1</name>
<organism evidence="2 3">
    <name type="scientific">Hapsidospora chrysogenum (strain ATCC 11550 / CBS 779.69 / DSM 880 / IAM 14645 / JCM 23072 / IMI 49137)</name>
    <name type="common">Acremonium chrysogenum</name>
    <dbReference type="NCBI Taxonomy" id="857340"/>
    <lineage>
        <taxon>Eukaryota</taxon>
        <taxon>Fungi</taxon>
        <taxon>Dikarya</taxon>
        <taxon>Ascomycota</taxon>
        <taxon>Pezizomycotina</taxon>
        <taxon>Sordariomycetes</taxon>
        <taxon>Hypocreomycetidae</taxon>
        <taxon>Hypocreales</taxon>
        <taxon>Bionectriaceae</taxon>
        <taxon>Hapsidospora</taxon>
    </lineage>
</organism>